<keyword evidence="4" id="KW-1185">Reference proteome</keyword>
<dbReference type="PATRIC" id="fig|1435349.4.peg.2683"/>
<dbReference type="Pfam" id="PF19081">
    <property type="entry name" value="Ig_7"/>
    <property type="match status" value="1"/>
</dbReference>
<feature type="chain" id="PRO_5002325829" description="Ig-like domain-containing protein" evidence="1">
    <location>
        <begin position="22"/>
        <end position="724"/>
    </location>
</feature>
<proteinExistence type="predicted"/>
<dbReference type="NCBIfam" id="TIGR04131">
    <property type="entry name" value="Bac_Flav_CTERM"/>
    <property type="match status" value="1"/>
</dbReference>
<evidence type="ECO:0000259" key="2">
    <source>
        <dbReference type="Pfam" id="PF19081"/>
    </source>
</evidence>
<accession>A0A0D7WDG7</accession>
<sequence>MTKRNLNLTIILILFCKILSAQLCTGSLGDPIVEINFGAGSNRGAALDNGITAFTYVAAGELDEGEYTIVNSTTGLKGNAWHTTTDHTGDENGYMMVINSAVLTSEGVFYTKSVSGLCPNTTYEFSAWLINVMNPAAGTDEYHPDVTFRVSDTAGNILGFYNTGDINQTTSGEWVQYGFFFTLENQSEVIITILNSAPSAHPGNDIALDDITFKPCGPTITTYIEGNSNTNAAVCENEPTNITLETELSQGYDDPQFQWQTSNDIGNSWVDLNSENNNTFNFTNSSTPGTYLFRVAIANGTNINSSNCRITSDEFEITVTEKPEPLVGDTEQSFCSTEQATLSDIEVNANAVWYDSISKDNVLDDNTNLANNTTYYATQLNNGCESDEVLAVQVTIYNPTLAINNVDAYICDNLNDDTEVIDLTFYEPEIVSCSSCVFSYFSTIIDAENDSNSILTPTDYSWETTTNNLYVRIDSPDNCYQIATLNLIPESTPIIPINNSIGICESDNYVTIDAGSGFDSYLWSTGETTQTINITEEHIGTNWVSVTQNHNNFSCTSTKNFEVLFSNAATISEIEIEDWTETNNSITIYLENTSLGDYEYSLDGINYQDENSFHGLPAGEYNVQVRDKNGCGITKETVYLLNPPKFFTPNNDGINDTWHIEHVENYPEITTTIFNRYGKLLTVLNSETSWDGFFKGNPLPTSDYWFIVTKNNQTVYKGHFTLKR</sequence>
<dbReference type="EMBL" id="JTDW01000005">
    <property type="protein sequence ID" value="KJD35762.1"/>
    <property type="molecule type" value="Genomic_DNA"/>
</dbReference>
<reference evidence="3 4" key="1">
    <citation type="submission" date="2014-11" db="EMBL/GenBank/DDBJ databases">
        <title>Tamlana sedimentorum sp. nov., isolated from shallow sand sediments of the Sea of Japan.</title>
        <authorList>
            <person name="Romanenko L.A."/>
        </authorList>
    </citation>
    <scope>NUCLEOTIDE SEQUENCE [LARGE SCALE GENOMIC DNA]</scope>
    <source>
        <strain evidence="3 4">JCM 19808</strain>
    </source>
</reference>
<protein>
    <recommendedName>
        <fullName evidence="2">Ig-like domain-containing protein</fullName>
    </recommendedName>
</protein>
<evidence type="ECO:0000313" key="3">
    <source>
        <dbReference type="EMBL" id="KJD35762.1"/>
    </source>
</evidence>
<keyword evidence="1" id="KW-0732">Signal</keyword>
<evidence type="ECO:0000256" key="1">
    <source>
        <dbReference type="SAM" id="SignalP"/>
    </source>
</evidence>
<gene>
    <name evidence="3" type="ORF">PW52_08485</name>
</gene>
<dbReference type="OrthoDB" id="1652165at2"/>
<evidence type="ECO:0000313" key="4">
    <source>
        <dbReference type="Proteomes" id="UP000032578"/>
    </source>
</evidence>
<feature type="signal peptide" evidence="1">
    <location>
        <begin position="1"/>
        <end position="21"/>
    </location>
</feature>
<comment type="caution">
    <text evidence="3">The sequence shown here is derived from an EMBL/GenBank/DDBJ whole genome shotgun (WGS) entry which is preliminary data.</text>
</comment>
<dbReference type="Proteomes" id="UP000032578">
    <property type="component" value="Unassembled WGS sequence"/>
</dbReference>
<dbReference type="RefSeq" id="WP_044632496.1">
    <property type="nucleotide sequence ID" value="NZ_JTDW01000005.1"/>
</dbReference>
<dbReference type="InterPro" id="IPR026341">
    <property type="entry name" value="T9SS_type_B"/>
</dbReference>
<dbReference type="Pfam" id="PF13585">
    <property type="entry name" value="CHU_C"/>
    <property type="match status" value="1"/>
</dbReference>
<organism evidence="3 4">
    <name type="scientific">Neotamlana sedimentorum</name>
    <dbReference type="NCBI Taxonomy" id="1435349"/>
    <lineage>
        <taxon>Bacteria</taxon>
        <taxon>Pseudomonadati</taxon>
        <taxon>Bacteroidota</taxon>
        <taxon>Flavobacteriia</taxon>
        <taxon>Flavobacteriales</taxon>
        <taxon>Flavobacteriaceae</taxon>
        <taxon>Neotamlana</taxon>
    </lineage>
</organism>
<dbReference type="InterPro" id="IPR044023">
    <property type="entry name" value="Ig_7"/>
</dbReference>
<dbReference type="STRING" id="1435349.PW52_08485"/>
<dbReference type="AlphaFoldDB" id="A0A0D7WDG7"/>
<name>A0A0D7WDG7_9FLAO</name>
<dbReference type="Gene3D" id="2.60.120.260">
    <property type="entry name" value="Galactose-binding domain-like"/>
    <property type="match status" value="1"/>
</dbReference>
<feature type="domain" description="Ig-like" evidence="2">
    <location>
        <begin position="326"/>
        <end position="396"/>
    </location>
</feature>